<dbReference type="EMBL" id="BAABGA010000035">
    <property type="protein sequence ID" value="GAA4455547.1"/>
    <property type="molecule type" value="Genomic_DNA"/>
</dbReference>
<evidence type="ECO:0000313" key="1">
    <source>
        <dbReference type="EMBL" id="GAA4455547.1"/>
    </source>
</evidence>
<name>A0ABP8MT70_9BACT</name>
<proteinExistence type="predicted"/>
<sequence>MANASAGVRSAKIRAGTTSEQAIGYVEVASPDVPSGRWVCGAFLGHALIPMATTYRHEHG</sequence>
<evidence type="ECO:0000313" key="2">
    <source>
        <dbReference type="Proteomes" id="UP001500840"/>
    </source>
</evidence>
<protein>
    <submittedName>
        <fullName evidence="1">Uncharacterized protein</fullName>
    </submittedName>
</protein>
<comment type="caution">
    <text evidence="1">The sequence shown here is derived from an EMBL/GenBank/DDBJ whole genome shotgun (WGS) entry which is preliminary data.</text>
</comment>
<gene>
    <name evidence="1" type="ORF">GCM10023156_29750</name>
</gene>
<reference evidence="2" key="1">
    <citation type="journal article" date="2019" name="Int. J. Syst. Evol. Microbiol.">
        <title>The Global Catalogue of Microorganisms (GCM) 10K type strain sequencing project: providing services to taxonomists for standard genome sequencing and annotation.</title>
        <authorList>
            <consortium name="The Broad Institute Genomics Platform"/>
            <consortium name="The Broad Institute Genome Sequencing Center for Infectious Disease"/>
            <person name="Wu L."/>
            <person name="Ma J."/>
        </authorList>
    </citation>
    <scope>NUCLEOTIDE SEQUENCE [LARGE SCALE GENOMIC DNA]</scope>
    <source>
        <strain evidence="2">JCM 17759</strain>
    </source>
</reference>
<accession>A0ABP8MT70</accession>
<keyword evidence="2" id="KW-1185">Reference proteome</keyword>
<organism evidence="1 2">
    <name type="scientific">Novipirellula rosea</name>
    <dbReference type="NCBI Taxonomy" id="1031540"/>
    <lineage>
        <taxon>Bacteria</taxon>
        <taxon>Pseudomonadati</taxon>
        <taxon>Planctomycetota</taxon>
        <taxon>Planctomycetia</taxon>
        <taxon>Pirellulales</taxon>
        <taxon>Pirellulaceae</taxon>
        <taxon>Novipirellula</taxon>
    </lineage>
</organism>
<dbReference type="Proteomes" id="UP001500840">
    <property type="component" value="Unassembled WGS sequence"/>
</dbReference>